<dbReference type="InterPro" id="IPR054180">
    <property type="entry name" value="H-NS-like_N"/>
</dbReference>
<dbReference type="AlphaFoldDB" id="A0AAU7U453"/>
<dbReference type="GO" id="GO:0030527">
    <property type="term" value="F:structural constituent of chromatin"/>
    <property type="evidence" value="ECO:0007669"/>
    <property type="project" value="InterPro"/>
</dbReference>
<dbReference type="SMART" id="SM00528">
    <property type="entry name" value="HNS"/>
    <property type="match status" value="1"/>
</dbReference>
<comment type="similarity">
    <text evidence="2 5">Belongs to the histone-like protein H-NS family.</text>
</comment>
<dbReference type="GO" id="GO:0032993">
    <property type="term" value="C:protein-DNA complex"/>
    <property type="evidence" value="ECO:0007669"/>
    <property type="project" value="TreeGrafter"/>
</dbReference>
<gene>
    <name evidence="8" type="ORF">AAF463_25185</name>
</gene>
<dbReference type="GO" id="GO:0003681">
    <property type="term" value="F:bent DNA binding"/>
    <property type="evidence" value="ECO:0007669"/>
    <property type="project" value="TreeGrafter"/>
</dbReference>
<dbReference type="Pfam" id="PF00816">
    <property type="entry name" value="Histone_HNS"/>
    <property type="match status" value="1"/>
</dbReference>
<dbReference type="GO" id="GO:0046983">
    <property type="term" value="F:protein dimerization activity"/>
    <property type="evidence" value="ECO:0007669"/>
    <property type="project" value="InterPro"/>
</dbReference>
<evidence type="ECO:0000256" key="2">
    <source>
        <dbReference type="ARBA" id="ARBA00010610"/>
    </source>
</evidence>
<dbReference type="GO" id="GO:0005829">
    <property type="term" value="C:cytosol"/>
    <property type="evidence" value="ECO:0007669"/>
    <property type="project" value="TreeGrafter"/>
</dbReference>
<sequence length="142" mass="16214">MADQNSYDEIRRTLSNIRSLRVFARETEFETLLDIHEKMGAVIEERREEAEKEAKERQERNQKRQELLQLIQAEGFDLQELLGNAPAAGVKKKSGGIVAAKYQYEENGVLQTWSGRGRKPKPIQAALDSGRKLEEFLIPSAE</sequence>
<dbReference type="InterPro" id="IPR027454">
    <property type="entry name" value="Histone_HNS_N"/>
</dbReference>
<evidence type="ECO:0000256" key="3">
    <source>
        <dbReference type="ARBA" id="ARBA00022490"/>
    </source>
</evidence>
<dbReference type="PIRSF" id="PIRSF002096">
    <property type="entry name" value="HnS"/>
    <property type="match status" value="1"/>
</dbReference>
<evidence type="ECO:0000259" key="7">
    <source>
        <dbReference type="SMART" id="SM00528"/>
    </source>
</evidence>
<dbReference type="SUPFAM" id="SSF81273">
    <property type="entry name" value="H-NS histone-like proteins"/>
    <property type="match status" value="2"/>
</dbReference>
<dbReference type="GO" id="GO:0009295">
    <property type="term" value="C:nucleoid"/>
    <property type="evidence" value="ECO:0007669"/>
    <property type="project" value="UniProtKB-SubCell"/>
</dbReference>
<organism evidence="8">
    <name type="scientific">Pantoea sp. BJ2</name>
    <dbReference type="NCBI Taxonomy" id="3141322"/>
    <lineage>
        <taxon>Bacteria</taxon>
        <taxon>Pseudomonadati</taxon>
        <taxon>Pseudomonadota</taxon>
        <taxon>Gammaproteobacteria</taxon>
        <taxon>Enterobacterales</taxon>
        <taxon>Erwiniaceae</taxon>
        <taxon>Pantoea</taxon>
    </lineage>
</organism>
<protein>
    <recommendedName>
        <fullName evidence="5">DNA-binding protein</fullName>
    </recommendedName>
</protein>
<dbReference type="PANTHER" id="PTHR38097">
    <property type="match status" value="1"/>
</dbReference>
<evidence type="ECO:0000313" key="8">
    <source>
        <dbReference type="EMBL" id="XBV47773.1"/>
    </source>
</evidence>
<dbReference type="InterPro" id="IPR027444">
    <property type="entry name" value="H-NS_C_dom"/>
</dbReference>
<accession>A0AAU7U453</accession>
<keyword evidence="6" id="KW-0175">Coiled coil</keyword>
<dbReference type="GO" id="GO:0000976">
    <property type="term" value="F:transcription cis-regulatory region binding"/>
    <property type="evidence" value="ECO:0007669"/>
    <property type="project" value="TreeGrafter"/>
</dbReference>
<dbReference type="InterPro" id="IPR037150">
    <property type="entry name" value="H-NS_C_dom_sf"/>
</dbReference>
<dbReference type="RefSeq" id="WP_350262826.1">
    <property type="nucleotide sequence ID" value="NZ_CP158295.1"/>
</dbReference>
<feature type="domain" description="DNA-binding protein H-NS-like C-terminal" evidence="7">
    <location>
        <begin position="92"/>
        <end position="138"/>
    </location>
</feature>
<evidence type="ECO:0000256" key="5">
    <source>
        <dbReference type="PIRNR" id="PIRNR002096"/>
    </source>
</evidence>
<keyword evidence="3" id="KW-0963">Cytoplasm</keyword>
<keyword evidence="8" id="KW-0614">Plasmid</keyword>
<feature type="coiled-coil region" evidence="6">
    <location>
        <begin position="33"/>
        <end position="67"/>
    </location>
</feature>
<dbReference type="InterPro" id="IPR001801">
    <property type="entry name" value="Histone_HNS"/>
</dbReference>
<dbReference type="Gene3D" id="4.10.430.10">
    <property type="entry name" value="Histone-like protein H-NS, C-terminal domain"/>
    <property type="match status" value="1"/>
</dbReference>
<dbReference type="Gene3D" id="1.10.287.1050">
    <property type="entry name" value="H-NS histone-like proteins"/>
    <property type="match status" value="1"/>
</dbReference>
<dbReference type="GO" id="GO:0003680">
    <property type="term" value="F:minor groove of adenine-thymine-rich DNA binding"/>
    <property type="evidence" value="ECO:0007669"/>
    <property type="project" value="TreeGrafter"/>
</dbReference>
<evidence type="ECO:0000256" key="1">
    <source>
        <dbReference type="ARBA" id="ARBA00004453"/>
    </source>
</evidence>
<dbReference type="PANTHER" id="PTHR38097:SF2">
    <property type="entry name" value="DNA-BINDING PROTEIN STPA"/>
    <property type="match status" value="1"/>
</dbReference>
<name>A0AAU7U453_9GAMM</name>
<dbReference type="GO" id="GO:0001217">
    <property type="term" value="F:DNA-binding transcription repressor activity"/>
    <property type="evidence" value="ECO:0007669"/>
    <property type="project" value="TreeGrafter"/>
</dbReference>
<keyword evidence="4 5" id="KW-0238">DNA-binding</keyword>
<proteinExistence type="inferred from homology"/>
<dbReference type="EMBL" id="CP158295">
    <property type="protein sequence ID" value="XBV47773.1"/>
    <property type="molecule type" value="Genomic_DNA"/>
</dbReference>
<reference evidence="8" key="1">
    <citation type="submission" date="2024-06" db="EMBL/GenBank/DDBJ databases">
        <title>Multiomics insights into the TNT degradation mechanism by Pantoea sp. BJ2 isolated from an ammunition destruction site.</title>
        <authorList>
            <person name="Luo J."/>
        </authorList>
    </citation>
    <scope>NUCLEOTIDE SEQUENCE</scope>
    <source>
        <strain evidence="8">BJ2</strain>
        <plasmid evidence="8">plasmindC</plasmid>
    </source>
</reference>
<geneLocation type="plasmid" evidence="8">
    <name>plasmindC</name>
</geneLocation>
<comment type="subcellular location">
    <subcellularLocation>
        <location evidence="1">Cytoplasm</location>
        <location evidence="1">Nucleoid</location>
    </subcellularLocation>
</comment>
<evidence type="ECO:0000256" key="4">
    <source>
        <dbReference type="ARBA" id="ARBA00023125"/>
    </source>
</evidence>
<dbReference type="Pfam" id="PF22470">
    <property type="entry name" value="Histone_HNS_N"/>
    <property type="match status" value="1"/>
</dbReference>
<evidence type="ECO:0000256" key="6">
    <source>
        <dbReference type="SAM" id="Coils"/>
    </source>
</evidence>